<reference evidence="1" key="1">
    <citation type="submission" date="2022-02" db="EMBL/GenBank/DDBJ databases">
        <title>Plant Genome Project.</title>
        <authorList>
            <person name="Zhang R.-G."/>
        </authorList>
    </citation>
    <scope>NUCLEOTIDE SEQUENCE</scope>
    <source>
        <strain evidence="1">AT1</strain>
    </source>
</reference>
<sequence>MKPDPRRERAGERGGDSPPPPHQHSPPHQRPPPSTSGDLSPPHRRVHVRRPAASATSHDAATEVSLSRSLSLSRVGVLQIHEMWLLLGNGSYELHLLILFPAFSAGLGVLNMAVQAVKRMAGADANPQFFLLDKDGPPWQADLTGLKRVGEDSLAMEVLKHSQKNNFDRLPDDMN</sequence>
<proteinExistence type="predicted"/>
<evidence type="ECO:0000313" key="2">
    <source>
        <dbReference type="Proteomes" id="UP001062846"/>
    </source>
</evidence>
<gene>
    <name evidence="1" type="ORF">RHMOL_Rhmol01G0245800</name>
</gene>
<dbReference type="Proteomes" id="UP001062846">
    <property type="component" value="Chromosome 1"/>
</dbReference>
<protein>
    <submittedName>
        <fullName evidence="1">Uncharacterized protein</fullName>
    </submittedName>
</protein>
<evidence type="ECO:0000313" key="1">
    <source>
        <dbReference type="EMBL" id="KAI8573010.1"/>
    </source>
</evidence>
<organism evidence="1 2">
    <name type="scientific">Rhododendron molle</name>
    <name type="common">Chinese azalea</name>
    <name type="synonym">Azalea mollis</name>
    <dbReference type="NCBI Taxonomy" id="49168"/>
    <lineage>
        <taxon>Eukaryota</taxon>
        <taxon>Viridiplantae</taxon>
        <taxon>Streptophyta</taxon>
        <taxon>Embryophyta</taxon>
        <taxon>Tracheophyta</taxon>
        <taxon>Spermatophyta</taxon>
        <taxon>Magnoliopsida</taxon>
        <taxon>eudicotyledons</taxon>
        <taxon>Gunneridae</taxon>
        <taxon>Pentapetalae</taxon>
        <taxon>asterids</taxon>
        <taxon>Ericales</taxon>
        <taxon>Ericaceae</taxon>
        <taxon>Ericoideae</taxon>
        <taxon>Rhodoreae</taxon>
        <taxon>Rhododendron</taxon>
    </lineage>
</organism>
<comment type="caution">
    <text evidence="1">The sequence shown here is derived from an EMBL/GenBank/DDBJ whole genome shotgun (WGS) entry which is preliminary data.</text>
</comment>
<dbReference type="EMBL" id="CM046388">
    <property type="protein sequence ID" value="KAI8573010.1"/>
    <property type="molecule type" value="Genomic_DNA"/>
</dbReference>
<accession>A0ACC0Q5K4</accession>
<keyword evidence="2" id="KW-1185">Reference proteome</keyword>
<name>A0ACC0Q5K4_RHOML</name>